<evidence type="ECO:0000313" key="2">
    <source>
        <dbReference type="Proteomes" id="UP000694920"/>
    </source>
</evidence>
<dbReference type="AlphaFoldDB" id="A0AAJ7RUB3"/>
<evidence type="ECO:0000259" key="1">
    <source>
        <dbReference type="Pfam" id="PF13508"/>
    </source>
</evidence>
<dbReference type="KEGG" id="ccin:107273707"/>
<dbReference type="SUPFAM" id="SSF55729">
    <property type="entry name" value="Acyl-CoA N-acyltransferases (Nat)"/>
    <property type="match status" value="1"/>
</dbReference>
<reference evidence="3" key="1">
    <citation type="submission" date="2025-08" db="UniProtKB">
        <authorList>
            <consortium name="RefSeq"/>
        </authorList>
    </citation>
    <scope>IDENTIFICATION</scope>
</reference>
<accession>A0AAJ7RUB3</accession>
<sequence length="251" mass="28872">MAVILRRLIAIPIKFHYSLMDVRVHDSHRYPSHLRVLGRNLSLKCPNPPSFTTSLAMPKDYENVMNLMCESYFKYEPSIVNIGLSGRAPASLMHFVQEHLREGMTLVARGQDNCIVGAAINVGSCPWDPERAISFANCCECGPAKDLIKFYAYVTMQPRLWERFCVLKIFECCYVTVHPDYQGQGLGKRLIQESWYLARDCGYSLFRIDCTSRYTAKIAENFGWECVYKLPYRRYIEADELVFNFLSPSSS</sequence>
<dbReference type="Gene3D" id="3.40.630.30">
    <property type="match status" value="1"/>
</dbReference>
<protein>
    <submittedName>
        <fullName evidence="3">Uncharacterized protein LOC107273707</fullName>
    </submittedName>
</protein>
<dbReference type="CDD" id="cd04301">
    <property type="entry name" value="NAT_SF"/>
    <property type="match status" value="1"/>
</dbReference>
<keyword evidence="2" id="KW-1185">Reference proteome</keyword>
<proteinExistence type="predicted"/>
<evidence type="ECO:0000313" key="3">
    <source>
        <dbReference type="RefSeq" id="XP_024946833.1"/>
    </source>
</evidence>
<dbReference type="PANTHER" id="PTHR20905:SF1">
    <property type="entry name" value="AT07410P-RELATED"/>
    <property type="match status" value="1"/>
</dbReference>
<dbReference type="GO" id="GO:0008080">
    <property type="term" value="F:N-acetyltransferase activity"/>
    <property type="evidence" value="ECO:0007669"/>
    <property type="project" value="TreeGrafter"/>
</dbReference>
<dbReference type="Proteomes" id="UP000694920">
    <property type="component" value="Unplaced"/>
</dbReference>
<dbReference type="Pfam" id="PF13508">
    <property type="entry name" value="Acetyltransf_7"/>
    <property type="match status" value="1"/>
</dbReference>
<name>A0AAJ7RUB3_CEPCN</name>
<dbReference type="GeneID" id="107273707"/>
<gene>
    <name evidence="3" type="primary">LOC107273707</name>
</gene>
<dbReference type="RefSeq" id="XP_024946833.1">
    <property type="nucleotide sequence ID" value="XM_025091065.1"/>
</dbReference>
<dbReference type="PANTHER" id="PTHR20905">
    <property type="entry name" value="N-ACETYLTRANSFERASE-RELATED"/>
    <property type="match status" value="1"/>
</dbReference>
<dbReference type="InterPro" id="IPR016181">
    <property type="entry name" value="Acyl_CoA_acyltransferase"/>
</dbReference>
<organism evidence="2 3">
    <name type="scientific">Cephus cinctus</name>
    <name type="common">Wheat stem sawfly</name>
    <dbReference type="NCBI Taxonomy" id="211228"/>
    <lineage>
        <taxon>Eukaryota</taxon>
        <taxon>Metazoa</taxon>
        <taxon>Ecdysozoa</taxon>
        <taxon>Arthropoda</taxon>
        <taxon>Hexapoda</taxon>
        <taxon>Insecta</taxon>
        <taxon>Pterygota</taxon>
        <taxon>Neoptera</taxon>
        <taxon>Endopterygota</taxon>
        <taxon>Hymenoptera</taxon>
        <taxon>Cephoidea</taxon>
        <taxon>Cephidae</taxon>
        <taxon>Cephus</taxon>
    </lineage>
</organism>
<dbReference type="InterPro" id="IPR000182">
    <property type="entry name" value="GNAT_dom"/>
</dbReference>
<feature type="domain" description="N-acetyltransferase" evidence="1">
    <location>
        <begin position="163"/>
        <end position="206"/>
    </location>
</feature>